<feature type="region of interest" description="Disordered" evidence="1">
    <location>
        <begin position="274"/>
        <end position="302"/>
    </location>
</feature>
<feature type="transmembrane region" description="Helical" evidence="2">
    <location>
        <begin position="245"/>
        <end position="263"/>
    </location>
</feature>
<dbReference type="Proteomes" id="UP000308760">
    <property type="component" value="Unassembled WGS sequence"/>
</dbReference>
<feature type="compositionally biased region" description="Basic residues" evidence="1">
    <location>
        <begin position="283"/>
        <end position="292"/>
    </location>
</feature>
<keyword evidence="4" id="KW-1185">Reference proteome</keyword>
<name>A0A4V4HQY7_9ACTN</name>
<evidence type="ECO:0000256" key="1">
    <source>
        <dbReference type="SAM" id="MobiDB-lite"/>
    </source>
</evidence>
<keyword evidence="2" id="KW-0472">Membrane</keyword>
<keyword evidence="2" id="KW-1133">Transmembrane helix</keyword>
<gene>
    <name evidence="3" type="ORF">FAB82_22640</name>
</gene>
<feature type="transmembrane region" description="Helical" evidence="2">
    <location>
        <begin position="66"/>
        <end position="93"/>
    </location>
</feature>
<proteinExistence type="predicted"/>
<evidence type="ECO:0008006" key="5">
    <source>
        <dbReference type="Google" id="ProtNLM"/>
    </source>
</evidence>
<accession>A0A4V4HQY7</accession>
<protein>
    <recommendedName>
        <fullName evidence="5">DUF998 domain-containing protein</fullName>
    </recommendedName>
</protein>
<feature type="transmembrane region" description="Helical" evidence="2">
    <location>
        <begin position="189"/>
        <end position="206"/>
    </location>
</feature>
<dbReference type="RefSeq" id="WP_136536833.1">
    <property type="nucleotide sequence ID" value="NZ_STGY01000073.1"/>
</dbReference>
<reference evidence="4" key="1">
    <citation type="submission" date="2019-04" db="EMBL/GenBank/DDBJ databases">
        <title>Nocardioides xinjiangensis sp. nov.</title>
        <authorList>
            <person name="Liu S."/>
        </authorList>
    </citation>
    <scope>NUCLEOTIDE SEQUENCE [LARGE SCALE GENOMIC DNA]</scope>
    <source>
        <strain evidence="4">18</strain>
    </source>
</reference>
<feature type="transmembrane region" description="Helical" evidence="2">
    <location>
        <begin position="166"/>
        <end position="183"/>
    </location>
</feature>
<sequence>MSPNTSERPLSLRNANRPLAKNLLTFAGTLGGSATLLYAGVLEGYGHFYYALGLRLSNVSLNTEQVLAPMALIALVFTVLFALVALGLWSGVAAASSARRREQPIATYIVALAVILVTAFDWRPSPELATLIGFTHLIGMIGPLVAAPSQKESIGEGSESGRVVKLMAAFWPFCILTSTGIALKDLPRLTLPGAQMALVLLLLIAGRQWLRRHGGPITAGDPTQSAADGAREVWQLLVGGRLRRFVLLAATAFAIILAPIGLVEKWETDLWERGLAGGPPGRPNRHRAKRWKPGISPKTANK</sequence>
<evidence type="ECO:0000313" key="4">
    <source>
        <dbReference type="Proteomes" id="UP000308760"/>
    </source>
</evidence>
<reference evidence="3 4" key="2">
    <citation type="submission" date="2019-05" db="EMBL/GenBank/DDBJ databases">
        <title>Glycomyces buryatensis sp. nov.</title>
        <authorList>
            <person name="Nikitina E."/>
        </authorList>
    </citation>
    <scope>NUCLEOTIDE SEQUENCE [LARGE SCALE GENOMIC DNA]</scope>
    <source>
        <strain evidence="3 4">18</strain>
    </source>
</reference>
<evidence type="ECO:0000256" key="2">
    <source>
        <dbReference type="SAM" id="Phobius"/>
    </source>
</evidence>
<dbReference type="EMBL" id="STGY01000073">
    <property type="protein sequence ID" value="THV35676.1"/>
    <property type="molecule type" value="Genomic_DNA"/>
</dbReference>
<feature type="transmembrane region" description="Helical" evidence="2">
    <location>
        <begin position="23"/>
        <end position="46"/>
    </location>
</feature>
<comment type="caution">
    <text evidence="3">The sequence shown here is derived from an EMBL/GenBank/DDBJ whole genome shotgun (WGS) entry which is preliminary data.</text>
</comment>
<evidence type="ECO:0000313" key="3">
    <source>
        <dbReference type="EMBL" id="THV35676.1"/>
    </source>
</evidence>
<dbReference type="AlphaFoldDB" id="A0A4V4HQY7"/>
<feature type="transmembrane region" description="Helical" evidence="2">
    <location>
        <begin position="105"/>
        <end position="122"/>
    </location>
</feature>
<keyword evidence="2" id="KW-0812">Transmembrane</keyword>
<organism evidence="3 4">
    <name type="scientific">Glycomyces buryatensis</name>
    <dbReference type="NCBI Taxonomy" id="2570927"/>
    <lineage>
        <taxon>Bacteria</taxon>
        <taxon>Bacillati</taxon>
        <taxon>Actinomycetota</taxon>
        <taxon>Actinomycetes</taxon>
        <taxon>Glycomycetales</taxon>
        <taxon>Glycomycetaceae</taxon>
        <taxon>Glycomyces</taxon>
    </lineage>
</organism>
<feature type="transmembrane region" description="Helical" evidence="2">
    <location>
        <begin position="128"/>
        <end position="146"/>
    </location>
</feature>